<evidence type="ECO:0000259" key="7">
    <source>
        <dbReference type="PROSITE" id="PS50022"/>
    </source>
</evidence>
<dbReference type="SUPFAM" id="SSF49785">
    <property type="entry name" value="Galactose-binding domain-like"/>
    <property type="match status" value="2"/>
</dbReference>
<reference evidence="8 9" key="1">
    <citation type="submission" date="2018-05" db="EMBL/GenBank/DDBJ databases">
        <title>Genomic Encyclopedia of Type Strains, Phase I: the one thousand microbial genomes (KMG-I) project.</title>
        <authorList>
            <person name="Kyrpides N."/>
        </authorList>
    </citation>
    <scope>NUCLEOTIDE SEQUENCE [LARGE SCALE GENOMIC DNA]</scope>
    <source>
        <strain evidence="8 9">DSM 15611</strain>
    </source>
</reference>
<name>A0A318HU93_9BACT</name>
<keyword evidence="3 6" id="KW-0732">Signal</keyword>
<dbReference type="InterPro" id="IPR017853">
    <property type="entry name" value="GH"/>
</dbReference>
<comment type="caution">
    <text evidence="8">The sequence shown here is derived from an EMBL/GenBank/DDBJ whole genome shotgun (WGS) entry which is preliminary data.</text>
</comment>
<feature type="chain" id="PRO_5016245097" description="alpha-L-fucosidase" evidence="6">
    <location>
        <begin position="24"/>
        <end position="622"/>
    </location>
</feature>
<dbReference type="Proteomes" id="UP000248314">
    <property type="component" value="Unassembled WGS sequence"/>
</dbReference>
<evidence type="ECO:0000256" key="3">
    <source>
        <dbReference type="ARBA" id="ARBA00022729"/>
    </source>
</evidence>
<protein>
    <recommendedName>
        <fullName evidence="2">alpha-L-fucosidase</fullName>
        <ecNumber evidence="2">3.2.1.51</ecNumber>
    </recommendedName>
</protein>
<evidence type="ECO:0000256" key="4">
    <source>
        <dbReference type="ARBA" id="ARBA00022801"/>
    </source>
</evidence>
<evidence type="ECO:0000256" key="1">
    <source>
        <dbReference type="ARBA" id="ARBA00007951"/>
    </source>
</evidence>
<evidence type="ECO:0000256" key="5">
    <source>
        <dbReference type="ARBA" id="ARBA00023295"/>
    </source>
</evidence>
<dbReference type="STRING" id="1122991.GCA_000613445_02115"/>
<dbReference type="Gene3D" id="2.60.120.260">
    <property type="entry name" value="Galactose-binding domain-like"/>
    <property type="match status" value="2"/>
</dbReference>
<evidence type="ECO:0000256" key="6">
    <source>
        <dbReference type="SAM" id="SignalP"/>
    </source>
</evidence>
<proteinExistence type="inferred from homology"/>
<sequence length="622" mass="69926">MLKGKNKFAAIALALAMTCGASAQRKVSAPAPCGPVPNANQLRWHKLETYAFLHYSLNTYTDQEWGFGDEDTNLFNPSDLDARQWARTCKEAGMKGIILTAKHHCGFCLWPSKYTEFSVKNAPWKNGKGDVVRELADACKEYGLKFAVYLSPWDRNHPEYGRPEYVTYFRNQLEELLTQYGEMFEVWFDGANGGTGYYGGANEARKIDGATYYDWPKTFEMIHKWQPKLAIWGDRAELRWIGTEKGYAGLTNWCTIDYAFNMPQDTLMHGQENGKHWSPGECDTSIRPGWFYHDNEDSKVKSVRKLVDTYYESVGRNASLLLNFPITREGRIHPIDSAHAVAMARVIKAELKDNLATKASIKASQVRGGSAEYNAKKAIDNSTETYWATNDGVTRASLTLNFKRPTDINRFMAQEYIALGQRVKSFSLEALVNGKWVQLRDQRAPEGKTGLTTIGYKRIVCFPTVKATSLRFTINSAKACPLISNIGVYCAPALPEDAVQLPASVLAKANEKLPEPEPVTLALGEDGPKAVDIDLQEARVYHSLTYVPKEGTKDGLVLNYEIYASDDLVTWKRWLGGEFSNIENNPVAQTVKLPAIKTRYLKLVATRLLKGDKMAWQQIIVR</sequence>
<organism evidence="8 9">
    <name type="scientific">Hoylesella shahii DSM 15611 = JCM 12083</name>
    <dbReference type="NCBI Taxonomy" id="1122991"/>
    <lineage>
        <taxon>Bacteria</taxon>
        <taxon>Pseudomonadati</taxon>
        <taxon>Bacteroidota</taxon>
        <taxon>Bacteroidia</taxon>
        <taxon>Bacteroidales</taxon>
        <taxon>Prevotellaceae</taxon>
        <taxon>Hoylesella</taxon>
    </lineage>
</organism>
<dbReference type="PANTHER" id="PTHR10030:SF37">
    <property type="entry name" value="ALPHA-L-FUCOSIDASE-RELATED"/>
    <property type="match status" value="1"/>
</dbReference>
<feature type="signal peptide" evidence="6">
    <location>
        <begin position="1"/>
        <end position="23"/>
    </location>
</feature>
<dbReference type="PANTHER" id="PTHR10030">
    <property type="entry name" value="ALPHA-L-FUCOSIDASE"/>
    <property type="match status" value="1"/>
</dbReference>
<feature type="domain" description="F5/8 type C" evidence="7">
    <location>
        <begin position="344"/>
        <end position="491"/>
    </location>
</feature>
<evidence type="ECO:0000256" key="2">
    <source>
        <dbReference type="ARBA" id="ARBA00012662"/>
    </source>
</evidence>
<keyword evidence="4" id="KW-0378">Hydrolase</keyword>
<dbReference type="GO" id="GO:0006004">
    <property type="term" value="P:fucose metabolic process"/>
    <property type="evidence" value="ECO:0007669"/>
    <property type="project" value="TreeGrafter"/>
</dbReference>
<keyword evidence="5" id="KW-0326">Glycosidase</keyword>
<dbReference type="Pfam" id="PF00754">
    <property type="entry name" value="F5_F8_type_C"/>
    <property type="match status" value="2"/>
</dbReference>
<evidence type="ECO:0000313" key="9">
    <source>
        <dbReference type="Proteomes" id="UP000248314"/>
    </source>
</evidence>
<dbReference type="InterPro" id="IPR008979">
    <property type="entry name" value="Galactose-bd-like_sf"/>
</dbReference>
<dbReference type="Pfam" id="PF01120">
    <property type="entry name" value="Alpha_L_fucos"/>
    <property type="match status" value="1"/>
</dbReference>
<dbReference type="PROSITE" id="PS50022">
    <property type="entry name" value="FA58C_3"/>
    <property type="match status" value="1"/>
</dbReference>
<dbReference type="EC" id="3.2.1.51" evidence="2"/>
<dbReference type="EMBL" id="QJJX01000014">
    <property type="protein sequence ID" value="PXX22004.1"/>
    <property type="molecule type" value="Genomic_DNA"/>
</dbReference>
<accession>A0A318HU93</accession>
<dbReference type="AlphaFoldDB" id="A0A318HU93"/>
<evidence type="ECO:0000313" key="8">
    <source>
        <dbReference type="EMBL" id="PXX22004.1"/>
    </source>
</evidence>
<dbReference type="SUPFAM" id="SSF51445">
    <property type="entry name" value="(Trans)glycosidases"/>
    <property type="match status" value="1"/>
</dbReference>
<dbReference type="InterPro" id="IPR000933">
    <property type="entry name" value="Glyco_hydro_29"/>
</dbReference>
<dbReference type="SMART" id="SM00812">
    <property type="entry name" value="Alpha_L_fucos"/>
    <property type="match status" value="1"/>
</dbReference>
<dbReference type="GO" id="GO:0016139">
    <property type="term" value="P:glycoside catabolic process"/>
    <property type="evidence" value="ECO:0007669"/>
    <property type="project" value="TreeGrafter"/>
</dbReference>
<dbReference type="Gene3D" id="3.20.20.80">
    <property type="entry name" value="Glycosidases"/>
    <property type="match status" value="1"/>
</dbReference>
<dbReference type="InterPro" id="IPR057739">
    <property type="entry name" value="Glyco_hydro_29_N"/>
</dbReference>
<dbReference type="RefSeq" id="WP_244912924.1">
    <property type="nucleotide sequence ID" value="NZ_QJJX01000014.1"/>
</dbReference>
<dbReference type="GO" id="GO:0004560">
    <property type="term" value="F:alpha-L-fucosidase activity"/>
    <property type="evidence" value="ECO:0007669"/>
    <property type="project" value="InterPro"/>
</dbReference>
<gene>
    <name evidence="8" type="ORF">EJ73_01401</name>
</gene>
<comment type="similarity">
    <text evidence="1">Belongs to the glycosyl hydrolase 29 family.</text>
</comment>
<keyword evidence="9" id="KW-1185">Reference proteome</keyword>
<dbReference type="InterPro" id="IPR000421">
    <property type="entry name" value="FA58C"/>
</dbReference>
<dbReference type="GO" id="GO:0005764">
    <property type="term" value="C:lysosome"/>
    <property type="evidence" value="ECO:0007669"/>
    <property type="project" value="TreeGrafter"/>
</dbReference>